<feature type="compositionally biased region" description="Basic residues" evidence="1">
    <location>
        <begin position="68"/>
        <end position="81"/>
    </location>
</feature>
<comment type="caution">
    <text evidence="2">The sequence shown here is derived from an EMBL/GenBank/DDBJ whole genome shotgun (WGS) entry which is preliminary data.</text>
</comment>
<reference evidence="2 3" key="1">
    <citation type="journal article" date="2005" name="Science">
        <title>The genome sequence of Trypanosoma cruzi, etiologic agent of Chagas disease.</title>
        <authorList>
            <person name="El-Sayed N.M."/>
            <person name="Myler P.J."/>
            <person name="Bartholomeu D.C."/>
            <person name="Nilsson D."/>
            <person name="Aggarwal G."/>
            <person name="Tran A.N."/>
            <person name="Ghedin E."/>
            <person name="Worthey E.A."/>
            <person name="Delcher A.L."/>
            <person name="Blandin G."/>
            <person name="Westenberger S.J."/>
            <person name="Caler E."/>
            <person name="Cerqueira G.C."/>
            <person name="Branche C."/>
            <person name="Haas B."/>
            <person name="Anupama A."/>
            <person name="Arner E."/>
            <person name="Aslund L."/>
            <person name="Attipoe P."/>
            <person name="Bontempi E."/>
            <person name="Bringaud F."/>
            <person name="Burton P."/>
            <person name="Cadag E."/>
            <person name="Campbell D.A."/>
            <person name="Carrington M."/>
            <person name="Crabtree J."/>
            <person name="Darban H."/>
            <person name="da Silveira J.F."/>
            <person name="de Jong P."/>
            <person name="Edwards K."/>
            <person name="Englund P.T."/>
            <person name="Fazelina G."/>
            <person name="Feldblyum T."/>
            <person name="Ferella M."/>
            <person name="Frasch A.C."/>
            <person name="Gull K."/>
            <person name="Horn D."/>
            <person name="Hou L."/>
            <person name="Huang Y."/>
            <person name="Kindlund E."/>
            <person name="Klingbeil M."/>
            <person name="Kluge S."/>
            <person name="Koo H."/>
            <person name="Lacerda D."/>
            <person name="Levin M.J."/>
            <person name="Lorenzi H."/>
            <person name="Louie T."/>
            <person name="Machado C.R."/>
            <person name="McCulloch R."/>
            <person name="McKenna A."/>
            <person name="Mizuno Y."/>
            <person name="Mottram J.C."/>
            <person name="Nelson S."/>
            <person name="Ochaya S."/>
            <person name="Osoegawa K."/>
            <person name="Pai G."/>
            <person name="Parsons M."/>
            <person name="Pentony M."/>
            <person name="Pettersson U."/>
            <person name="Pop M."/>
            <person name="Ramirez J.L."/>
            <person name="Rinta J."/>
            <person name="Robertson L."/>
            <person name="Salzberg S.L."/>
            <person name="Sanchez D.O."/>
            <person name="Seyler A."/>
            <person name="Sharma R."/>
            <person name="Shetty J."/>
            <person name="Simpson A.J."/>
            <person name="Sisk E."/>
            <person name="Tammi M.T."/>
            <person name="Tarleton R."/>
            <person name="Teixeira S."/>
            <person name="Van Aken S."/>
            <person name="Vogt C."/>
            <person name="Ward P.N."/>
            <person name="Wickstead B."/>
            <person name="Wortman J."/>
            <person name="White O."/>
            <person name="Fraser C.M."/>
            <person name="Stuart K.D."/>
            <person name="Andersson B."/>
        </authorList>
    </citation>
    <scope>NUCLEOTIDE SEQUENCE [LARGE SCALE GENOMIC DNA]</scope>
    <source>
        <strain evidence="2 3">CL Brener</strain>
    </source>
</reference>
<protein>
    <submittedName>
        <fullName evidence="2">Uncharacterized protein</fullName>
    </submittedName>
</protein>
<dbReference type="GeneID" id="3539561"/>
<feature type="region of interest" description="Disordered" evidence="1">
    <location>
        <begin position="64"/>
        <end position="88"/>
    </location>
</feature>
<dbReference type="AlphaFoldDB" id="Q4D3Q9"/>
<dbReference type="PaxDb" id="353153-Q4D3Q9"/>
<gene>
    <name evidence="2" type="ORF">Tc00.1047053510205.30</name>
</gene>
<evidence type="ECO:0000256" key="1">
    <source>
        <dbReference type="SAM" id="MobiDB-lite"/>
    </source>
</evidence>
<accession>Q4D3Q9</accession>
<proteinExistence type="predicted"/>
<name>Q4D3Q9_TRYCC</name>
<evidence type="ECO:0000313" key="2">
    <source>
        <dbReference type="EMBL" id="EAN87158.1"/>
    </source>
</evidence>
<dbReference type="Proteomes" id="UP000002296">
    <property type="component" value="Unassembled WGS sequence"/>
</dbReference>
<sequence>MSLVDTLMRVGARQFLPMTVHVCDAPSDPKGTSLTTAGIDFALWARIALSEKQEYVRLAAKHLPEQHQKHHHKQKHQQRCRQRGDVDQRTHALRKRKYFMA</sequence>
<evidence type="ECO:0000313" key="3">
    <source>
        <dbReference type="Proteomes" id="UP000002296"/>
    </source>
</evidence>
<dbReference type="InParanoid" id="Q4D3Q9"/>
<dbReference type="EMBL" id="AAHK01001079">
    <property type="protein sequence ID" value="EAN87158.1"/>
    <property type="molecule type" value="Genomic_DNA"/>
</dbReference>
<keyword evidence="3" id="KW-1185">Reference proteome</keyword>
<dbReference type="KEGG" id="tcr:510205.30"/>
<organism evidence="2 3">
    <name type="scientific">Trypanosoma cruzi (strain CL Brener)</name>
    <dbReference type="NCBI Taxonomy" id="353153"/>
    <lineage>
        <taxon>Eukaryota</taxon>
        <taxon>Discoba</taxon>
        <taxon>Euglenozoa</taxon>
        <taxon>Kinetoplastea</taxon>
        <taxon>Metakinetoplastina</taxon>
        <taxon>Trypanosomatida</taxon>
        <taxon>Trypanosomatidae</taxon>
        <taxon>Trypanosoma</taxon>
        <taxon>Schizotrypanum</taxon>
    </lineage>
</organism>
<dbReference type="RefSeq" id="XP_809009.1">
    <property type="nucleotide sequence ID" value="XM_803916.1"/>
</dbReference>